<dbReference type="OrthoDB" id="9810361at2"/>
<proteinExistence type="predicted"/>
<reference evidence="1 2" key="1">
    <citation type="journal article" date="2015" name="Antonie Van Leeuwenhoek">
        <title>Oceanobacillus bengalensis sp. nov., a bacterium isolated from seawater of the Bay of Bengal.</title>
        <authorList>
            <person name="Yongchang O."/>
            <person name="Xiang W."/>
            <person name="Wang G."/>
        </authorList>
    </citation>
    <scope>NUCLEOTIDE SEQUENCE [LARGE SCALE GENOMIC DNA]</scope>
    <source>
        <strain evidence="1 2">MCCC 1K00260</strain>
    </source>
</reference>
<sequence>MKQFLSLEEIQAKCEQIQDNYEIDEDKFYQIIEKWAERDSSVEEKIVSSFRELLAVVSTEMTNMEASVQMDATCRQGCAFCCYFPIIVSEMEAKIMKKAIENFPEERRIAIQDHLSNYYQKHGDRVEEITSLDFNEDNDFKLKYRRSLVPCPLLNPQTNQCMAYEIRPIPCRTYVNYTDPTVCEENLMPKETVSFEFLYEQYMGVLNEFMQYLYEAEDTAFITYPDDMYANDYLVNWLKVL</sequence>
<dbReference type="InterPro" id="IPR005358">
    <property type="entry name" value="Puta_zinc/iron-chelating_dom"/>
</dbReference>
<protein>
    <submittedName>
        <fullName evidence="1">YkgJ family cysteine cluster protein</fullName>
    </submittedName>
</protein>
<dbReference type="AlphaFoldDB" id="A0A494Z3P6"/>
<accession>A0A494Z3P6</accession>
<organism evidence="1 2">
    <name type="scientific">Oceanobacillus bengalensis</name>
    <dbReference type="NCBI Taxonomy" id="1435466"/>
    <lineage>
        <taxon>Bacteria</taxon>
        <taxon>Bacillati</taxon>
        <taxon>Bacillota</taxon>
        <taxon>Bacilli</taxon>
        <taxon>Bacillales</taxon>
        <taxon>Bacillaceae</taxon>
        <taxon>Oceanobacillus</taxon>
    </lineage>
</organism>
<dbReference type="Proteomes" id="UP000281813">
    <property type="component" value="Unassembled WGS sequence"/>
</dbReference>
<dbReference type="Pfam" id="PF03692">
    <property type="entry name" value="CxxCxxCC"/>
    <property type="match status" value="1"/>
</dbReference>
<evidence type="ECO:0000313" key="1">
    <source>
        <dbReference type="EMBL" id="RKQ17149.1"/>
    </source>
</evidence>
<comment type="caution">
    <text evidence="1">The sequence shown here is derived from an EMBL/GenBank/DDBJ whole genome shotgun (WGS) entry which is preliminary data.</text>
</comment>
<keyword evidence="2" id="KW-1185">Reference proteome</keyword>
<gene>
    <name evidence="1" type="ORF">D8M05_05660</name>
</gene>
<evidence type="ECO:0000313" key="2">
    <source>
        <dbReference type="Proteomes" id="UP000281813"/>
    </source>
</evidence>
<dbReference type="RefSeq" id="WP_121129508.1">
    <property type="nucleotide sequence ID" value="NZ_JBHUFK010000041.1"/>
</dbReference>
<dbReference type="EMBL" id="RBZO01000006">
    <property type="protein sequence ID" value="RKQ17149.1"/>
    <property type="molecule type" value="Genomic_DNA"/>
</dbReference>
<name>A0A494Z3P6_9BACI</name>